<accession>A0ABP8MSS2</accession>
<evidence type="ECO:0008006" key="5">
    <source>
        <dbReference type="Google" id="ProtNLM"/>
    </source>
</evidence>
<dbReference type="InterPro" id="IPR007837">
    <property type="entry name" value="DinB"/>
</dbReference>
<comment type="caution">
    <text evidence="3">The sequence shown here is derived from an EMBL/GenBank/DDBJ whole genome shotgun (WGS) entry which is preliminary data.</text>
</comment>
<evidence type="ECO:0000256" key="1">
    <source>
        <dbReference type="ARBA" id="ARBA00008635"/>
    </source>
</evidence>
<sequence>MATQIVDLLLKEINMEAGVTRKMLALVPDDKFDWKPHEKSMSFRQLAVHLAEIPGWITMAIQEDVLDFAGGYKPTHAETAQDLLRIFDENYASGRAALSETNDEFILNNTWTMKMGEQVLMTLTKYETIRHSISQNIHHRAQLGVFLRLNNIAIPGTYGPSADDMGKF</sequence>
<name>A0ABP8MSS2_9BACT</name>
<dbReference type="EMBL" id="BAABEZ010000022">
    <property type="protein sequence ID" value="GAA4455461.1"/>
    <property type="molecule type" value="Genomic_DNA"/>
</dbReference>
<keyword evidence="2" id="KW-0479">Metal-binding</keyword>
<protein>
    <recommendedName>
        <fullName evidence="5">Damage-inducible protein DinB</fullName>
    </recommendedName>
</protein>
<evidence type="ECO:0000313" key="4">
    <source>
        <dbReference type="Proteomes" id="UP001501410"/>
    </source>
</evidence>
<comment type="similarity">
    <text evidence="1">Belongs to the DinB family.</text>
</comment>
<dbReference type="Pfam" id="PF05163">
    <property type="entry name" value="DinB"/>
    <property type="match status" value="1"/>
</dbReference>
<dbReference type="SUPFAM" id="SSF109854">
    <property type="entry name" value="DinB/YfiT-like putative metalloenzymes"/>
    <property type="match status" value="1"/>
</dbReference>
<gene>
    <name evidence="3" type="ORF">GCM10023092_19170</name>
</gene>
<dbReference type="RefSeq" id="WP_344826016.1">
    <property type="nucleotide sequence ID" value="NZ_BAABEZ010000022.1"/>
</dbReference>
<evidence type="ECO:0000313" key="3">
    <source>
        <dbReference type="EMBL" id="GAA4455461.1"/>
    </source>
</evidence>
<reference evidence="4" key="1">
    <citation type="journal article" date="2019" name="Int. J. Syst. Evol. Microbiol.">
        <title>The Global Catalogue of Microorganisms (GCM) 10K type strain sequencing project: providing services to taxonomists for standard genome sequencing and annotation.</title>
        <authorList>
            <consortium name="The Broad Institute Genomics Platform"/>
            <consortium name="The Broad Institute Genome Sequencing Center for Infectious Disease"/>
            <person name="Wu L."/>
            <person name="Ma J."/>
        </authorList>
    </citation>
    <scope>NUCLEOTIDE SEQUENCE [LARGE SCALE GENOMIC DNA]</scope>
    <source>
        <strain evidence="4">JCM 31921</strain>
    </source>
</reference>
<dbReference type="InterPro" id="IPR034660">
    <property type="entry name" value="DinB/YfiT-like"/>
</dbReference>
<dbReference type="Gene3D" id="1.20.120.450">
    <property type="entry name" value="dinb family like domain"/>
    <property type="match status" value="1"/>
</dbReference>
<organism evidence="3 4">
    <name type="scientific">Rurimicrobium arvi</name>
    <dbReference type="NCBI Taxonomy" id="2049916"/>
    <lineage>
        <taxon>Bacteria</taxon>
        <taxon>Pseudomonadati</taxon>
        <taxon>Bacteroidota</taxon>
        <taxon>Chitinophagia</taxon>
        <taxon>Chitinophagales</taxon>
        <taxon>Chitinophagaceae</taxon>
        <taxon>Rurimicrobium</taxon>
    </lineage>
</organism>
<dbReference type="Proteomes" id="UP001501410">
    <property type="component" value="Unassembled WGS sequence"/>
</dbReference>
<proteinExistence type="inferred from homology"/>
<keyword evidence="4" id="KW-1185">Reference proteome</keyword>
<evidence type="ECO:0000256" key="2">
    <source>
        <dbReference type="ARBA" id="ARBA00022723"/>
    </source>
</evidence>